<accession>A0A6J4QQI0</accession>
<dbReference type="AlphaFoldDB" id="A0A6J4QQI0"/>
<feature type="region of interest" description="Disordered" evidence="1">
    <location>
        <begin position="1"/>
        <end position="126"/>
    </location>
</feature>
<evidence type="ECO:0000256" key="1">
    <source>
        <dbReference type="SAM" id="MobiDB-lite"/>
    </source>
</evidence>
<dbReference type="EMBL" id="CADCVH010000031">
    <property type="protein sequence ID" value="CAA9451583.1"/>
    <property type="molecule type" value="Genomic_DNA"/>
</dbReference>
<dbReference type="GO" id="GO:0004150">
    <property type="term" value="F:dihydroneopterin aldolase activity"/>
    <property type="evidence" value="ECO:0007669"/>
    <property type="project" value="UniProtKB-EC"/>
</dbReference>
<reference evidence="2" key="1">
    <citation type="submission" date="2020-02" db="EMBL/GenBank/DDBJ databases">
        <authorList>
            <person name="Meier V. D."/>
        </authorList>
    </citation>
    <scope>NUCLEOTIDE SEQUENCE</scope>
    <source>
        <strain evidence="2">AVDCRST_MAG02</strain>
    </source>
</reference>
<name>A0A6J4QQI0_9ACTN</name>
<gene>
    <name evidence="2" type="ORF">AVDCRST_MAG02-1106</name>
</gene>
<feature type="compositionally biased region" description="Basic and acidic residues" evidence="1">
    <location>
        <begin position="78"/>
        <end position="88"/>
    </location>
</feature>
<dbReference type="EC" id="4.1.2.25" evidence="2"/>
<feature type="compositionally biased region" description="Basic residues" evidence="1">
    <location>
        <begin position="22"/>
        <end position="37"/>
    </location>
</feature>
<proteinExistence type="predicted"/>
<sequence>ERREPRPHPPGRHGLLRLPRYPARRTRARAALRRGRRAAPGPAARRPLRRPDKDRGLRRGPPPGEAGSGGGSRRPHGDRRGAHSERDPGGAPARRGRAGKGQEAQRPARRHRPLGLGRADPAPQAL</sequence>
<evidence type="ECO:0000313" key="2">
    <source>
        <dbReference type="EMBL" id="CAA9451583.1"/>
    </source>
</evidence>
<feature type="non-terminal residue" evidence="2">
    <location>
        <position position="1"/>
    </location>
</feature>
<organism evidence="2">
    <name type="scientific">uncultured Rubrobacteraceae bacterium</name>
    <dbReference type="NCBI Taxonomy" id="349277"/>
    <lineage>
        <taxon>Bacteria</taxon>
        <taxon>Bacillati</taxon>
        <taxon>Actinomycetota</taxon>
        <taxon>Rubrobacteria</taxon>
        <taxon>Rubrobacterales</taxon>
        <taxon>Rubrobacteraceae</taxon>
        <taxon>environmental samples</taxon>
    </lineage>
</organism>
<keyword evidence="2" id="KW-0456">Lyase</keyword>
<feature type="non-terminal residue" evidence="2">
    <location>
        <position position="126"/>
    </location>
</feature>
<protein>
    <submittedName>
        <fullName evidence="2">Dihydroneopterin aldolase</fullName>
        <ecNumber evidence="2">4.1.2.25</ecNumber>
    </submittedName>
</protein>